<dbReference type="PANTHER" id="PTHR36509:SF2">
    <property type="entry name" value="BLL3101 PROTEIN"/>
    <property type="match status" value="1"/>
</dbReference>
<dbReference type="Proteomes" id="UP000246077">
    <property type="component" value="Unassembled WGS sequence"/>
</dbReference>
<comment type="caution">
    <text evidence="2">The sequence shown here is derived from an EMBL/GenBank/DDBJ whole genome shotgun (WGS) entry which is preliminary data.</text>
</comment>
<dbReference type="OrthoDB" id="9777345at2"/>
<accession>A0A317DWB2</accession>
<keyword evidence="3" id="KW-1185">Reference proteome</keyword>
<dbReference type="SUPFAM" id="SSF160935">
    <property type="entry name" value="VPA0735-like"/>
    <property type="match status" value="1"/>
</dbReference>
<evidence type="ECO:0000313" key="3">
    <source>
        <dbReference type="Proteomes" id="UP000246077"/>
    </source>
</evidence>
<gene>
    <name evidence="2" type="ORF">DKG75_17730</name>
</gene>
<dbReference type="InterPro" id="IPR012038">
    <property type="entry name" value="UCP009471"/>
</dbReference>
<evidence type="ECO:0000259" key="1">
    <source>
        <dbReference type="Pfam" id="PF06742"/>
    </source>
</evidence>
<dbReference type="Gene3D" id="2.60.120.600">
    <property type="entry name" value="Domain of unknown function DUF1214, C-terminal domain"/>
    <property type="match status" value="1"/>
</dbReference>
<name>A0A317DWB2_9PROT</name>
<sequence length="204" mass="21945">MPATGHGRPRGRGMRRIIVGFVLLVLGAALGLGSAWAGLNISLDRTATRVGAWQTPLDAGGTDRGLYTRAVVALGALLALSRSETIYFIARADDQGEPLRGNCTYELSGRDLPARWWSVTLYAGDHFLIANPEQRWSFNDANLAREADGSFRLTIARDQAPGNWLPSGTADRLVLLARLYNPQGTVATDPATAVLPTITRKACS</sequence>
<evidence type="ECO:0000313" key="2">
    <source>
        <dbReference type="EMBL" id="PWR18821.1"/>
    </source>
</evidence>
<feature type="domain" description="DUF1214" evidence="1">
    <location>
        <begin position="84"/>
        <end position="183"/>
    </location>
</feature>
<organism evidence="2 3">
    <name type="scientific">Zavarzinia compransoris</name>
    <dbReference type="NCBI Taxonomy" id="1264899"/>
    <lineage>
        <taxon>Bacteria</taxon>
        <taxon>Pseudomonadati</taxon>
        <taxon>Pseudomonadota</taxon>
        <taxon>Alphaproteobacteria</taxon>
        <taxon>Rhodospirillales</taxon>
        <taxon>Zavarziniaceae</taxon>
        <taxon>Zavarzinia</taxon>
    </lineage>
</organism>
<proteinExistence type="predicted"/>
<protein>
    <recommendedName>
        <fullName evidence="1">DUF1214 domain-containing protein</fullName>
    </recommendedName>
</protein>
<dbReference type="Pfam" id="PF06742">
    <property type="entry name" value="DUF1214"/>
    <property type="match status" value="1"/>
</dbReference>
<dbReference type="AlphaFoldDB" id="A0A317DWB2"/>
<dbReference type="EMBL" id="QGLF01000005">
    <property type="protein sequence ID" value="PWR18821.1"/>
    <property type="molecule type" value="Genomic_DNA"/>
</dbReference>
<dbReference type="InterPro" id="IPR010621">
    <property type="entry name" value="DUF1214"/>
</dbReference>
<dbReference type="PIRSF" id="PIRSF009471">
    <property type="entry name" value="UCP009471"/>
    <property type="match status" value="1"/>
</dbReference>
<dbReference type="PANTHER" id="PTHR36509">
    <property type="entry name" value="BLL3101 PROTEIN"/>
    <property type="match status" value="1"/>
</dbReference>
<dbReference type="InterPro" id="IPR037049">
    <property type="entry name" value="DUF1214_C_sf"/>
</dbReference>
<reference evidence="3" key="1">
    <citation type="submission" date="2018-05" db="EMBL/GenBank/DDBJ databases">
        <title>Zavarzinia sp. HR-AS.</title>
        <authorList>
            <person name="Lee Y."/>
            <person name="Jeon C.O."/>
        </authorList>
    </citation>
    <scope>NUCLEOTIDE SEQUENCE [LARGE SCALE GENOMIC DNA]</scope>
    <source>
        <strain evidence="3">DSM 1231</strain>
    </source>
</reference>